<keyword evidence="2" id="KW-1133">Transmembrane helix</keyword>
<organism evidence="3 4">
    <name type="scientific">Candidatus Kaiserbacteria bacterium GW2011_GWB1_50_17</name>
    <dbReference type="NCBI Taxonomy" id="1618673"/>
    <lineage>
        <taxon>Bacteria</taxon>
        <taxon>Candidatus Kaiseribacteriota</taxon>
    </lineage>
</organism>
<sequence>METNPYVPPTNQVPSSENTPDSSPVGPIFGTIVVITLLALGGWYFWSILQERSSAELPFIQGDVTPTEEESWIPPTSNSDDAAAIEAELEAMNMDEFEQYMNADLDAASSQM</sequence>
<name>A0A0G1WG08_9BACT</name>
<feature type="compositionally biased region" description="Polar residues" evidence="1">
    <location>
        <begin position="1"/>
        <end position="22"/>
    </location>
</feature>
<comment type="caution">
    <text evidence="3">The sequence shown here is derived from an EMBL/GenBank/DDBJ whole genome shotgun (WGS) entry which is preliminary data.</text>
</comment>
<evidence type="ECO:0000256" key="1">
    <source>
        <dbReference type="SAM" id="MobiDB-lite"/>
    </source>
</evidence>
<gene>
    <name evidence="3" type="ORF">UY57_C0012G0006</name>
</gene>
<dbReference type="AlphaFoldDB" id="A0A0G1WG08"/>
<dbReference type="EMBL" id="LCQM01000012">
    <property type="protein sequence ID" value="KKW17686.1"/>
    <property type="molecule type" value="Genomic_DNA"/>
</dbReference>
<protein>
    <recommendedName>
        <fullName evidence="5">Transmembrane protein</fullName>
    </recommendedName>
</protein>
<evidence type="ECO:0000313" key="3">
    <source>
        <dbReference type="EMBL" id="KKW17686.1"/>
    </source>
</evidence>
<keyword evidence="2" id="KW-0472">Membrane</keyword>
<dbReference type="Proteomes" id="UP000034120">
    <property type="component" value="Unassembled WGS sequence"/>
</dbReference>
<evidence type="ECO:0000256" key="2">
    <source>
        <dbReference type="SAM" id="Phobius"/>
    </source>
</evidence>
<feature type="transmembrane region" description="Helical" evidence="2">
    <location>
        <begin position="25"/>
        <end position="46"/>
    </location>
</feature>
<feature type="region of interest" description="Disordered" evidence="1">
    <location>
        <begin position="1"/>
        <end position="24"/>
    </location>
</feature>
<accession>A0A0G1WG08</accession>
<proteinExistence type="predicted"/>
<reference evidence="3 4" key="1">
    <citation type="journal article" date="2015" name="Nature">
        <title>rRNA introns, odd ribosomes, and small enigmatic genomes across a large radiation of phyla.</title>
        <authorList>
            <person name="Brown C.T."/>
            <person name="Hug L.A."/>
            <person name="Thomas B.C."/>
            <person name="Sharon I."/>
            <person name="Castelle C.J."/>
            <person name="Singh A."/>
            <person name="Wilkins M.J."/>
            <person name="Williams K.H."/>
            <person name="Banfield J.F."/>
        </authorList>
    </citation>
    <scope>NUCLEOTIDE SEQUENCE [LARGE SCALE GENOMIC DNA]</scope>
</reference>
<keyword evidence="2" id="KW-0812">Transmembrane</keyword>
<evidence type="ECO:0008006" key="5">
    <source>
        <dbReference type="Google" id="ProtNLM"/>
    </source>
</evidence>
<evidence type="ECO:0000313" key="4">
    <source>
        <dbReference type="Proteomes" id="UP000034120"/>
    </source>
</evidence>